<keyword evidence="1" id="KW-1133">Transmembrane helix</keyword>
<sequence length="577" mass="67058">MKKYWIILLILLLIIINFKDTLRFSLTGDDWGALYYYYAHFTNRFTYFNLSRYLGNYDASHIIMGEISKLFGFNPLPYYALSMVARTVASISFIPVIKKLTNNTSAAYLSAILFSVMYTGVESTNWVFNMTTYLSIGVFNLFLFVFNFRNKKIFNKHLMLSMLLMFTVFFVTPIRMHGVIITIPLMLLLLGKIYDERVNITRIIIHSIFLIAPVLIFNLSTASQFNNNYLKLASNLTSLQLSNFFLPFSHIGSALLPNKIIFLFFKNISRPDIVAPNTFPIYSLFMLTILSFFTVILKYLLNHNKFVKPTIIATTIFYLTLWLALLYDKTGLYNNLVVLLDTLIGIWVSSLYFFFFLYIFKTDKNRGYTGLYFLTLSITFILIPWLVFPQGIMPSDSRYLLAPGAYLIVCTTLILSYLEKRSKILFLYIYTVIFLIINIYSLQEYFHENILNGRLQNDHLRVAGVINDEVASLDNEKVSVFLFTGPDDGYIYNTIRFGFPYYMLLKHPELRFNAKTAPFAVDNFESLKQVYQNPQSSEIIRYGYEGFNINADQIYSFNIDRSFVINTTLDTRKIISP</sequence>
<feature type="transmembrane region" description="Helical" evidence="1">
    <location>
        <begin position="337"/>
        <end position="359"/>
    </location>
</feature>
<feature type="transmembrane region" description="Helical" evidence="1">
    <location>
        <begin position="78"/>
        <end position="97"/>
    </location>
</feature>
<dbReference type="Proteomes" id="UP000034710">
    <property type="component" value="Unassembled WGS sequence"/>
</dbReference>
<evidence type="ECO:0000313" key="3">
    <source>
        <dbReference type="Proteomes" id="UP000034710"/>
    </source>
</evidence>
<evidence type="ECO:0008006" key="4">
    <source>
        <dbReference type="Google" id="ProtNLM"/>
    </source>
</evidence>
<feature type="transmembrane region" description="Helical" evidence="1">
    <location>
        <begin position="306"/>
        <end position="325"/>
    </location>
</feature>
<feature type="transmembrane region" description="Helical" evidence="1">
    <location>
        <begin position="371"/>
        <end position="388"/>
    </location>
</feature>
<evidence type="ECO:0000313" key="2">
    <source>
        <dbReference type="EMBL" id="KKQ84162.1"/>
    </source>
</evidence>
<feature type="transmembrane region" description="Helical" evidence="1">
    <location>
        <begin position="158"/>
        <end position="191"/>
    </location>
</feature>
<name>A0A0G0KZK5_9BACT</name>
<dbReference type="EMBL" id="LBVJ01000009">
    <property type="protein sequence ID" value="KKQ84162.1"/>
    <property type="molecule type" value="Genomic_DNA"/>
</dbReference>
<dbReference type="AlphaFoldDB" id="A0A0G0KZK5"/>
<keyword evidence="1" id="KW-0472">Membrane</keyword>
<protein>
    <recommendedName>
        <fullName evidence="4">Glycosyltransferase RgtA/B/C/D-like domain-containing protein</fullName>
    </recommendedName>
</protein>
<feature type="transmembrane region" description="Helical" evidence="1">
    <location>
        <begin position="244"/>
        <end position="265"/>
    </location>
</feature>
<evidence type="ECO:0000256" key="1">
    <source>
        <dbReference type="SAM" id="Phobius"/>
    </source>
</evidence>
<feature type="transmembrane region" description="Helical" evidence="1">
    <location>
        <begin position="425"/>
        <end position="442"/>
    </location>
</feature>
<comment type="caution">
    <text evidence="2">The sequence shown here is derived from an EMBL/GenBank/DDBJ whole genome shotgun (WGS) entry which is preliminary data.</text>
</comment>
<gene>
    <name evidence="2" type="ORF">UT06_C0009G0019</name>
</gene>
<organism evidence="2 3">
    <name type="scientific">Candidatus Woesebacteria bacterium GW2011_GWA1_38_8</name>
    <dbReference type="NCBI Taxonomy" id="1618547"/>
    <lineage>
        <taxon>Bacteria</taxon>
        <taxon>Candidatus Woeseibacteriota</taxon>
    </lineage>
</organism>
<feature type="transmembrane region" description="Helical" evidence="1">
    <location>
        <begin position="281"/>
        <end position="301"/>
    </location>
</feature>
<accession>A0A0G0KZK5</accession>
<reference evidence="2 3" key="1">
    <citation type="journal article" date="2015" name="Nature">
        <title>rRNA introns, odd ribosomes, and small enigmatic genomes across a large radiation of phyla.</title>
        <authorList>
            <person name="Brown C.T."/>
            <person name="Hug L.A."/>
            <person name="Thomas B.C."/>
            <person name="Sharon I."/>
            <person name="Castelle C.J."/>
            <person name="Singh A."/>
            <person name="Wilkins M.J."/>
            <person name="Williams K.H."/>
            <person name="Banfield J.F."/>
        </authorList>
    </citation>
    <scope>NUCLEOTIDE SEQUENCE [LARGE SCALE GENOMIC DNA]</scope>
</reference>
<proteinExistence type="predicted"/>
<feature type="transmembrane region" description="Helical" evidence="1">
    <location>
        <begin position="104"/>
        <end position="121"/>
    </location>
</feature>
<feature type="transmembrane region" description="Helical" evidence="1">
    <location>
        <begin position="203"/>
        <end position="223"/>
    </location>
</feature>
<feature type="transmembrane region" description="Helical" evidence="1">
    <location>
        <begin position="400"/>
        <end position="418"/>
    </location>
</feature>
<feature type="transmembrane region" description="Helical" evidence="1">
    <location>
        <begin position="127"/>
        <end position="146"/>
    </location>
</feature>
<keyword evidence="1" id="KW-0812">Transmembrane</keyword>